<dbReference type="AlphaFoldDB" id="A0A0R3SP31"/>
<evidence type="ECO:0000313" key="1">
    <source>
        <dbReference type="EMBL" id="VDL59012.1"/>
    </source>
</evidence>
<dbReference type="WBParaSite" id="HDID_0000669601-mRNA-1">
    <property type="protein sequence ID" value="HDID_0000669601-mRNA-1"/>
    <property type="gene ID" value="HDID_0000669601"/>
</dbReference>
<organism evidence="3">
    <name type="scientific">Hymenolepis diminuta</name>
    <name type="common">Rat tapeworm</name>
    <dbReference type="NCBI Taxonomy" id="6216"/>
    <lineage>
        <taxon>Eukaryota</taxon>
        <taxon>Metazoa</taxon>
        <taxon>Spiralia</taxon>
        <taxon>Lophotrochozoa</taxon>
        <taxon>Platyhelminthes</taxon>
        <taxon>Cestoda</taxon>
        <taxon>Eucestoda</taxon>
        <taxon>Cyclophyllidea</taxon>
        <taxon>Hymenolepididae</taxon>
        <taxon>Hymenolepis</taxon>
    </lineage>
</organism>
<sequence>MRQRTLRRTAALCCEKKVHGGASSVFAIGGGVNPTLPEVRNLTEGYPEPRQYESEINGACGGSKMGWVYMKYWGKRDSNFT</sequence>
<accession>A0A0R3SP31</accession>
<protein>
    <submittedName>
        <fullName evidence="3">Pept_C1 domain-containing protein</fullName>
    </submittedName>
</protein>
<reference evidence="1 2" key="2">
    <citation type="submission" date="2018-11" db="EMBL/GenBank/DDBJ databases">
        <authorList>
            <consortium name="Pathogen Informatics"/>
        </authorList>
    </citation>
    <scope>NUCLEOTIDE SEQUENCE [LARGE SCALE GENOMIC DNA]</scope>
</reference>
<reference evidence="3" key="1">
    <citation type="submission" date="2017-02" db="UniProtKB">
        <authorList>
            <consortium name="WormBaseParasite"/>
        </authorList>
    </citation>
    <scope>IDENTIFICATION</scope>
</reference>
<gene>
    <name evidence="1" type="ORF">HDID_LOCUS6694</name>
</gene>
<proteinExistence type="predicted"/>
<name>A0A0R3SP31_HYMDI</name>
<evidence type="ECO:0000313" key="2">
    <source>
        <dbReference type="Proteomes" id="UP000274504"/>
    </source>
</evidence>
<dbReference type="EMBL" id="UYSG01006873">
    <property type="protein sequence ID" value="VDL59012.1"/>
    <property type="molecule type" value="Genomic_DNA"/>
</dbReference>
<dbReference type="Proteomes" id="UP000274504">
    <property type="component" value="Unassembled WGS sequence"/>
</dbReference>
<evidence type="ECO:0000313" key="3">
    <source>
        <dbReference type="WBParaSite" id="HDID_0000669601-mRNA-1"/>
    </source>
</evidence>